<reference evidence="2 3" key="1">
    <citation type="journal article" date="2022" name="Nat. Plants">
        <title>Genomes of leafy and leafless Platanthera orchids illuminate the evolution of mycoheterotrophy.</title>
        <authorList>
            <person name="Li M.H."/>
            <person name="Liu K.W."/>
            <person name="Li Z."/>
            <person name="Lu H.C."/>
            <person name="Ye Q.L."/>
            <person name="Zhang D."/>
            <person name="Wang J.Y."/>
            <person name="Li Y.F."/>
            <person name="Zhong Z.M."/>
            <person name="Liu X."/>
            <person name="Yu X."/>
            <person name="Liu D.K."/>
            <person name="Tu X.D."/>
            <person name="Liu B."/>
            <person name="Hao Y."/>
            <person name="Liao X.Y."/>
            <person name="Jiang Y.T."/>
            <person name="Sun W.H."/>
            <person name="Chen J."/>
            <person name="Chen Y.Q."/>
            <person name="Ai Y."/>
            <person name="Zhai J.W."/>
            <person name="Wu S.S."/>
            <person name="Zhou Z."/>
            <person name="Hsiao Y.Y."/>
            <person name="Wu W.L."/>
            <person name="Chen Y.Y."/>
            <person name="Lin Y.F."/>
            <person name="Hsu J.L."/>
            <person name="Li C.Y."/>
            <person name="Wang Z.W."/>
            <person name="Zhao X."/>
            <person name="Zhong W.Y."/>
            <person name="Ma X.K."/>
            <person name="Ma L."/>
            <person name="Huang J."/>
            <person name="Chen G.Z."/>
            <person name="Huang M.Z."/>
            <person name="Huang L."/>
            <person name="Peng D.H."/>
            <person name="Luo Y.B."/>
            <person name="Zou S.Q."/>
            <person name="Chen S.P."/>
            <person name="Lan S."/>
            <person name="Tsai W.C."/>
            <person name="Van de Peer Y."/>
            <person name="Liu Z.J."/>
        </authorList>
    </citation>
    <scope>NUCLEOTIDE SEQUENCE [LARGE SCALE GENOMIC DNA]</scope>
    <source>
        <strain evidence="2">Lor288</strain>
    </source>
</reference>
<feature type="compositionally biased region" description="Basic residues" evidence="1">
    <location>
        <begin position="319"/>
        <end position="351"/>
    </location>
</feature>
<name>A0ABR2MMA4_9ASPA</name>
<evidence type="ECO:0000256" key="1">
    <source>
        <dbReference type="SAM" id="MobiDB-lite"/>
    </source>
</evidence>
<evidence type="ECO:0000313" key="3">
    <source>
        <dbReference type="Proteomes" id="UP001412067"/>
    </source>
</evidence>
<protein>
    <submittedName>
        <fullName evidence="2">Uncharacterized protein</fullName>
    </submittedName>
</protein>
<evidence type="ECO:0000313" key="2">
    <source>
        <dbReference type="EMBL" id="KAK8965221.1"/>
    </source>
</evidence>
<proteinExistence type="predicted"/>
<gene>
    <name evidence="2" type="ORF">KSP40_PGU018002</name>
</gene>
<keyword evidence="3" id="KW-1185">Reference proteome</keyword>
<sequence length="376" mass="42497">MPILLFRQRFAAPDESDLFSSPCPTGHLGSPWPFRSPCLSFSSARGLPLHTRAIFSPVCAQPAARALLGHFDRHAYPSLPPVVCRSRRERSFLQSVPLVRHCKERWEFTILFLPFNLLVPVFFRWRGQNERQPCDEERRSGQGLTPCPTETTLPVFRHCCAPSQLKSVFSRHHRRIDLHLVHRRSLHHFCPVHQFFALTIAYDELFNYAVEEVSTLLSGGDSSAIRALTKSTLLLCKAIRGRSSSSFTRSVPLQENVLSTKLVRTVEKREEAFTKNLCKAQVSSREKPVARLMILILTSAVDPAGSNTIDLSEGSGGTHRSRSRMQQRGRSRSPRGGALHRIRRRQQRGQRRPNPTGSGASRGGGVRRFSNRHLQI</sequence>
<organism evidence="2 3">
    <name type="scientific">Platanthera guangdongensis</name>
    <dbReference type="NCBI Taxonomy" id="2320717"/>
    <lineage>
        <taxon>Eukaryota</taxon>
        <taxon>Viridiplantae</taxon>
        <taxon>Streptophyta</taxon>
        <taxon>Embryophyta</taxon>
        <taxon>Tracheophyta</taxon>
        <taxon>Spermatophyta</taxon>
        <taxon>Magnoliopsida</taxon>
        <taxon>Liliopsida</taxon>
        <taxon>Asparagales</taxon>
        <taxon>Orchidaceae</taxon>
        <taxon>Orchidoideae</taxon>
        <taxon>Orchideae</taxon>
        <taxon>Orchidinae</taxon>
        <taxon>Platanthera</taxon>
    </lineage>
</organism>
<dbReference type="EMBL" id="JBBWWR010000006">
    <property type="protein sequence ID" value="KAK8965221.1"/>
    <property type="molecule type" value="Genomic_DNA"/>
</dbReference>
<comment type="caution">
    <text evidence="2">The sequence shown here is derived from an EMBL/GenBank/DDBJ whole genome shotgun (WGS) entry which is preliminary data.</text>
</comment>
<dbReference type="Proteomes" id="UP001412067">
    <property type="component" value="Unassembled WGS sequence"/>
</dbReference>
<accession>A0ABR2MMA4</accession>
<feature type="region of interest" description="Disordered" evidence="1">
    <location>
        <begin position="306"/>
        <end position="376"/>
    </location>
</feature>